<accession>A0A9N9FYP1</accession>
<evidence type="ECO:0000313" key="1">
    <source>
        <dbReference type="EMBL" id="CAG8569524.1"/>
    </source>
</evidence>
<dbReference type="Proteomes" id="UP000789405">
    <property type="component" value="Unassembled WGS sequence"/>
</dbReference>
<name>A0A9N9FYP1_9GLOM</name>
<evidence type="ECO:0000313" key="2">
    <source>
        <dbReference type="Proteomes" id="UP000789405"/>
    </source>
</evidence>
<comment type="caution">
    <text evidence="1">The sequence shown here is derived from an EMBL/GenBank/DDBJ whole genome shotgun (WGS) entry which is preliminary data.</text>
</comment>
<proteinExistence type="predicted"/>
<dbReference type="OrthoDB" id="2431354at2759"/>
<feature type="non-terminal residue" evidence="1">
    <location>
        <position position="136"/>
    </location>
</feature>
<gene>
    <name evidence="1" type="ORF">DERYTH_LOCUS6137</name>
</gene>
<protein>
    <submittedName>
        <fullName evidence="1">16821_t:CDS:1</fullName>
    </submittedName>
</protein>
<reference evidence="1" key="1">
    <citation type="submission" date="2021-06" db="EMBL/GenBank/DDBJ databases">
        <authorList>
            <person name="Kallberg Y."/>
            <person name="Tangrot J."/>
            <person name="Rosling A."/>
        </authorList>
    </citation>
    <scope>NUCLEOTIDE SEQUENCE</scope>
    <source>
        <strain evidence="1">MA453B</strain>
    </source>
</reference>
<keyword evidence="2" id="KW-1185">Reference proteome</keyword>
<dbReference type="EMBL" id="CAJVPY010002700">
    <property type="protein sequence ID" value="CAG8569524.1"/>
    <property type="molecule type" value="Genomic_DNA"/>
</dbReference>
<sequence>ENTPLTFNNRVSLAVSIVTDQYPDAKLYEADAKATSAGPDKINEMTVKFQEISPGKFDKPVLVKEPLLGDVVIQWPMDLLRANQLKEAAGFKEPYTTVTLRNPLGPHVLNPFFIFDDGSSQYVFVDIVTGKVTTGN</sequence>
<dbReference type="AlphaFoldDB" id="A0A9N9FYP1"/>
<organism evidence="1 2">
    <name type="scientific">Dentiscutata erythropus</name>
    <dbReference type="NCBI Taxonomy" id="1348616"/>
    <lineage>
        <taxon>Eukaryota</taxon>
        <taxon>Fungi</taxon>
        <taxon>Fungi incertae sedis</taxon>
        <taxon>Mucoromycota</taxon>
        <taxon>Glomeromycotina</taxon>
        <taxon>Glomeromycetes</taxon>
        <taxon>Diversisporales</taxon>
        <taxon>Gigasporaceae</taxon>
        <taxon>Dentiscutata</taxon>
    </lineage>
</organism>